<name>A0AAN9XEA0_PSOTE</name>
<feature type="compositionally biased region" description="Basic and acidic residues" evidence="1">
    <location>
        <begin position="37"/>
        <end position="80"/>
    </location>
</feature>
<sequence>MNSRMSEASAKVVKAEANVVGVAEEANGGGGIPTEVKNLEAKGEDEKEVEEVKEIGKGAEKDEGTTKSGEEIEGGREIQG</sequence>
<dbReference type="EMBL" id="JAYMYS010000006">
    <property type="protein sequence ID" value="KAK7389052.1"/>
    <property type="molecule type" value="Genomic_DNA"/>
</dbReference>
<reference evidence="2 3" key="1">
    <citation type="submission" date="2024-01" db="EMBL/GenBank/DDBJ databases">
        <title>The genomes of 5 underutilized Papilionoideae crops provide insights into root nodulation and disease resistanc.</title>
        <authorList>
            <person name="Jiang F."/>
        </authorList>
    </citation>
    <scope>NUCLEOTIDE SEQUENCE [LARGE SCALE GENOMIC DNA]</scope>
    <source>
        <strain evidence="2">DUOXIRENSHENG_FW03</strain>
        <tissue evidence="2">Leaves</tissue>
    </source>
</reference>
<organism evidence="2 3">
    <name type="scientific">Psophocarpus tetragonolobus</name>
    <name type="common">Winged bean</name>
    <name type="synonym">Dolichos tetragonolobus</name>
    <dbReference type="NCBI Taxonomy" id="3891"/>
    <lineage>
        <taxon>Eukaryota</taxon>
        <taxon>Viridiplantae</taxon>
        <taxon>Streptophyta</taxon>
        <taxon>Embryophyta</taxon>
        <taxon>Tracheophyta</taxon>
        <taxon>Spermatophyta</taxon>
        <taxon>Magnoliopsida</taxon>
        <taxon>eudicotyledons</taxon>
        <taxon>Gunneridae</taxon>
        <taxon>Pentapetalae</taxon>
        <taxon>rosids</taxon>
        <taxon>fabids</taxon>
        <taxon>Fabales</taxon>
        <taxon>Fabaceae</taxon>
        <taxon>Papilionoideae</taxon>
        <taxon>50 kb inversion clade</taxon>
        <taxon>NPAAA clade</taxon>
        <taxon>indigoferoid/millettioid clade</taxon>
        <taxon>Phaseoleae</taxon>
        <taxon>Psophocarpus</taxon>
    </lineage>
</organism>
<accession>A0AAN9XEA0</accession>
<evidence type="ECO:0000313" key="3">
    <source>
        <dbReference type="Proteomes" id="UP001386955"/>
    </source>
</evidence>
<keyword evidence="3" id="KW-1185">Reference proteome</keyword>
<protein>
    <submittedName>
        <fullName evidence="2">Uncharacterized protein</fullName>
    </submittedName>
</protein>
<dbReference type="Proteomes" id="UP001386955">
    <property type="component" value="Unassembled WGS sequence"/>
</dbReference>
<proteinExistence type="predicted"/>
<feature type="region of interest" description="Disordered" evidence="1">
    <location>
        <begin position="25"/>
        <end position="80"/>
    </location>
</feature>
<comment type="caution">
    <text evidence="2">The sequence shown here is derived from an EMBL/GenBank/DDBJ whole genome shotgun (WGS) entry which is preliminary data.</text>
</comment>
<gene>
    <name evidence="2" type="ORF">VNO78_23884</name>
</gene>
<evidence type="ECO:0000313" key="2">
    <source>
        <dbReference type="EMBL" id="KAK7389052.1"/>
    </source>
</evidence>
<evidence type="ECO:0000256" key="1">
    <source>
        <dbReference type="SAM" id="MobiDB-lite"/>
    </source>
</evidence>
<dbReference type="AlphaFoldDB" id="A0AAN9XEA0"/>